<evidence type="ECO:0008006" key="5">
    <source>
        <dbReference type="Google" id="ProtNLM"/>
    </source>
</evidence>
<protein>
    <recommendedName>
        <fullName evidence="5">NACHT LRR and PYD domain-containing protein</fullName>
    </recommendedName>
</protein>
<evidence type="ECO:0000313" key="3">
    <source>
        <dbReference type="EMBL" id="KAF6737254.1"/>
    </source>
</evidence>
<dbReference type="PANTHER" id="PTHR24106">
    <property type="entry name" value="NACHT, LRR AND CARD DOMAINS-CONTAINING"/>
    <property type="match status" value="1"/>
</dbReference>
<dbReference type="AlphaFoldDB" id="A0A834FN16"/>
<proteinExistence type="predicted"/>
<sequence length="60" mass="6418">MSEEACTTLVSALKSSHLQELDLSANTLSGSAVKLLCAFLQCSHCSLKTLRVTTDILPHT</sequence>
<organism evidence="3 4">
    <name type="scientific">Oryzias melastigma</name>
    <name type="common">Marine medaka</name>
    <dbReference type="NCBI Taxonomy" id="30732"/>
    <lineage>
        <taxon>Eukaryota</taxon>
        <taxon>Metazoa</taxon>
        <taxon>Chordata</taxon>
        <taxon>Craniata</taxon>
        <taxon>Vertebrata</taxon>
        <taxon>Euteleostomi</taxon>
        <taxon>Actinopterygii</taxon>
        <taxon>Neopterygii</taxon>
        <taxon>Teleostei</taxon>
        <taxon>Neoteleostei</taxon>
        <taxon>Acanthomorphata</taxon>
        <taxon>Ovalentaria</taxon>
        <taxon>Atherinomorphae</taxon>
        <taxon>Beloniformes</taxon>
        <taxon>Adrianichthyidae</taxon>
        <taxon>Oryziinae</taxon>
        <taxon>Oryzias</taxon>
    </lineage>
</organism>
<dbReference type="EMBL" id="WKFB01000067">
    <property type="protein sequence ID" value="KAF6737254.1"/>
    <property type="molecule type" value="Genomic_DNA"/>
</dbReference>
<reference evidence="3" key="1">
    <citation type="journal article" name="BMC Genomics">
        <title>Long-read sequencing and de novo genome assembly of marine medaka (Oryzias melastigma).</title>
        <authorList>
            <person name="Liang P."/>
            <person name="Saqib H.S.A."/>
            <person name="Ni X."/>
            <person name="Shen Y."/>
        </authorList>
    </citation>
    <scope>NUCLEOTIDE SEQUENCE</scope>
    <source>
        <strain evidence="3">Bigg-433</strain>
    </source>
</reference>
<evidence type="ECO:0000256" key="1">
    <source>
        <dbReference type="ARBA" id="ARBA00022614"/>
    </source>
</evidence>
<evidence type="ECO:0000313" key="4">
    <source>
        <dbReference type="Proteomes" id="UP000646548"/>
    </source>
</evidence>
<dbReference type="InterPro" id="IPR032675">
    <property type="entry name" value="LRR_dom_sf"/>
</dbReference>
<evidence type="ECO:0000256" key="2">
    <source>
        <dbReference type="ARBA" id="ARBA00022737"/>
    </source>
</evidence>
<dbReference type="Gene3D" id="3.80.10.10">
    <property type="entry name" value="Ribonuclease Inhibitor"/>
    <property type="match status" value="1"/>
</dbReference>
<dbReference type="InterPro" id="IPR051261">
    <property type="entry name" value="NLR"/>
</dbReference>
<name>A0A834FN16_ORYME</name>
<comment type="caution">
    <text evidence="3">The sequence shown here is derived from an EMBL/GenBank/DDBJ whole genome shotgun (WGS) entry which is preliminary data.</text>
</comment>
<dbReference type="SUPFAM" id="SSF52047">
    <property type="entry name" value="RNI-like"/>
    <property type="match status" value="1"/>
</dbReference>
<dbReference type="Proteomes" id="UP000646548">
    <property type="component" value="Unassembled WGS sequence"/>
</dbReference>
<keyword evidence="2" id="KW-0677">Repeat</keyword>
<keyword evidence="1" id="KW-0433">Leucine-rich repeat</keyword>
<gene>
    <name evidence="3" type="ORF">FQA47_015986</name>
</gene>
<accession>A0A834FN16</accession>